<dbReference type="AlphaFoldDB" id="A0A918YA82"/>
<evidence type="ECO:0000256" key="1">
    <source>
        <dbReference type="SAM" id="MobiDB-lite"/>
    </source>
</evidence>
<reference evidence="4" key="1">
    <citation type="journal article" date="2014" name="Int. J. Syst. Evol. Microbiol.">
        <title>Complete genome sequence of Corynebacterium casei LMG S-19264T (=DSM 44701T), isolated from a smear-ripened cheese.</title>
        <authorList>
            <consortium name="US DOE Joint Genome Institute (JGI-PGF)"/>
            <person name="Walter F."/>
            <person name="Albersmeier A."/>
            <person name="Kalinowski J."/>
            <person name="Ruckert C."/>
        </authorList>
    </citation>
    <scope>NUCLEOTIDE SEQUENCE</scope>
    <source>
        <strain evidence="4">JCM 4654</strain>
    </source>
</reference>
<keyword evidence="5" id="KW-1185">Reference proteome</keyword>
<comment type="caution">
    <text evidence="4">The sequence shown here is derived from an EMBL/GenBank/DDBJ whole genome shotgun (WGS) entry which is preliminary data.</text>
</comment>
<dbReference type="InterPro" id="IPR011047">
    <property type="entry name" value="Quinoprotein_ADH-like_sf"/>
</dbReference>
<keyword evidence="2" id="KW-0812">Transmembrane</keyword>
<feature type="compositionally biased region" description="Low complexity" evidence="1">
    <location>
        <begin position="190"/>
        <end position="203"/>
    </location>
</feature>
<feature type="compositionally biased region" description="Pro residues" evidence="1">
    <location>
        <begin position="38"/>
        <end position="60"/>
    </location>
</feature>
<feature type="compositionally biased region" description="Low complexity" evidence="1">
    <location>
        <begin position="105"/>
        <end position="118"/>
    </location>
</feature>
<dbReference type="InterPro" id="IPR015943">
    <property type="entry name" value="WD40/YVTN_repeat-like_dom_sf"/>
</dbReference>
<protein>
    <recommendedName>
        <fullName evidence="3">Pyrrolo-quinoline quinone repeat domain-containing protein</fullName>
    </recommendedName>
</protein>
<dbReference type="InterPro" id="IPR018391">
    <property type="entry name" value="PQQ_b-propeller_rpt"/>
</dbReference>
<dbReference type="SUPFAM" id="SSF50998">
    <property type="entry name" value="Quinoprotein alcohol dehydrogenase-like"/>
    <property type="match status" value="1"/>
</dbReference>
<evidence type="ECO:0000313" key="4">
    <source>
        <dbReference type="EMBL" id="GHD95669.1"/>
    </source>
</evidence>
<organism evidence="4 5">
    <name type="scientific">Streptomyces naganishii JCM 4654</name>
    <dbReference type="NCBI Taxonomy" id="1306179"/>
    <lineage>
        <taxon>Bacteria</taxon>
        <taxon>Bacillati</taxon>
        <taxon>Actinomycetota</taxon>
        <taxon>Actinomycetes</taxon>
        <taxon>Kitasatosporales</taxon>
        <taxon>Streptomycetaceae</taxon>
        <taxon>Streptomyces</taxon>
    </lineage>
</organism>
<feature type="domain" description="Pyrrolo-quinoline quinone repeat" evidence="3">
    <location>
        <begin position="410"/>
        <end position="548"/>
    </location>
</feature>
<evidence type="ECO:0000256" key="2">
    <source>
        <dbReference type="SAM" id="Phobius"/>
    </source>
</evidence>
<dbReference type="EMBL" id="BMVF01000023">
    <property type="protein sequence ID" value="GHD95669.1"/>
    <property type="molecule type" value="Genomic_DNA"/>
</dbReference>
<feature type="region of interest" description="Disordered" evidence="1">
    <location>
        <begin position="179"/>
        <end position="226"/>
    </location>
</feature>
<dbReference type="Gene3D" id="2.130.10.10">
    <property type="entry name" value="YVTN repeat-like/Quinoprotein amine dehydrogenase"/>
    <property type="match status" value="1"/>
</dbReference>
<dbReference type="InterPro" id="IPR002372">
    <property type="entry name" value="PQQ_rpt_dom"/>
</dbReference>
<proteinExistence type="predicted"/>
<evidence type="ECO:0000259" key="3">
    <source>
        <dbReference type="Pfam" id="PF13360"/>
    </source>
</evidence>
<feature type="compositionally biased region" description="Pro residues" evidence="1">
    <location>
        <begin position="135"/>
        <end position="144"/>
    </location>
</feature>
<evidence type="ECO:0000313" key="5">
    <source>
        <dbReference type="Proteomes" id="UP000608955"/>
    </source>
</evidence>
<feature type="compositionally biased region" description="Pro residues" evidence="1">
    <location>
        <begin position="69"/>
        <end position="104"/>
    </location>
</feature>
<feature type="domain" description="Pyrrolo-quinoline quinone repeat" evidence="3">
    <location>
        <begin position="255"/>
        <end position="373"/>
    </location>
</feature>
<keyword evidence="2" id="KW-0472">Membrane</keyword>
<feature type="region of interest" description="Disordered" evidence="1">
    <location>
        <begin position="1"/>
        <end position="155"/>
    </location>
</feature>
<name>A0A918YA82_9ACTN</name>
<accession>A0A918YA82</accession>
<reference evidence="4" key="2">
    <citation type="submission" date="2020-09" db="EMBL/GenBank/DDBJ databases">
        <authorList>
            <person name="Sun Q."/>
            <person name="Ohkuma M."/>
        </authorList>
    </citation>
    <scope>NUCLEOTIDE SEQUENCE</scope>
    <source>
        <strain evidence="4">JCM 4654</strain>
    </source>
</reference>
<dbReference type="Proteomes" id="UP000608955">
    <property type="component" value="Unassembled WGS sequence"/>
</dbReference>
<dbReference type="RefSeq" id="WP_190181127.1">
    <property type="nucleotide sequence ID" value="NZ_BMVF01000023.1"/>
</dbReference>
<dbReference type="SMART" id="SM00564">
    <property type="entry name" value="PQQ"/>
    <property type="match status" value="2"/>
</dbReference>
<feature type="compositionally biased region" description="Low complexity" evidence="1">
    <location>
        <begin position="1"/>
        <end position="10"/>
    </location>
</feature>
<gene>
    <name evidence="4" type="ORF">GCM10010508_61300</name>
</gene>
<keyword evidence="2" id="KW-1133">Transmembrane helix</keyword>
<dbReference type="Pfam" id="PF13360">
    <property type="entry name" value="PQQ_2"/>
    <property type="match status" value="2"/>
</dbReference>
<sequence length="624" mass="64748">MTQPPDQPQQGGSGAPQDHPPRQPPPSPPQGAFGAPQGTPPPPAQPPQAPAAPPSGPPQQQPGYGYPQQPGPYGGPPQPGPYAQPGPYGPPPAPGPYGQPPQQPGPFGQPQQPGAFGQPPQPGPYAQPGYGYPQPQFPGAPGAPQPSGSRNPFKGRPAVVAGAAVAALLVIGGTVWAVTGNGGDGKKPVAAKSGGATGTASDAPVNPGDGSGDGGKDPENLNSGRKAGEAKVLWYKEAPDAPGSGADAPGMWITAKAAVKAAYKQVFAYNVGDGNPTWAPIAFPQKICAVTPHKSADDKVVVAYMSGSSDRAKCNQLQQIDLDTGKKGWSLQVPDGQLFDSTLTVELSLTGKTLMVGRSQSGTAYDVDSGKHLFDKQHYGAACYPAGFAGGARLLVVSWCGAGGPNEHDEVQELDPATGRAKWTKKIPKGWSVQRAYSLDPVVLYSTDKDKKHWNISTLNADGSIRSQVDSKATFDAQCGFAILDRDLQGCQAVASDGGTLYLPTRSVTGPNQIVAISLATGKEKWRVKSPQDTSMTPMKAEDGRLVAYVAPSYDSGGRVVSVPVTGSSHTPTTLLQNPQGTAKIESGFFSKDVDWVDGRFYISTTRLNGNDASKEKLMLAFGK</sequence>
<feature type="transmembrane region" description="Helical" evidence="2">
    <location>
        <begin position="158"/>
        <end position="178"/>
    </location>
</feature>